<sequence length="62" mass="6689">MRLDIDSSLLNPSDYLPGGSRYVANIASSHSSIITNGSDPTVGNLTANILYSGNYSWRVEDL</sequence>
<name>A0A820NIE9_9BILA</name>
<dbReference type="AlphaFoldDB" id="A0A820NIE9"/>
<comment type="caution">
    <text evidence="1">The sequence shown here is derived from an EMBL/GenBank/DDBJ whole genome shotgun (WGS) entry which is preliminary data.</text>
</comment>
<dbReference type="EMBL" id="CAJOBD010063067">
    <property type="protein sequence ID" value="CAF4389232.1"/>
    <property type="molecule type" value="Genomic_DNA"/>
</dbReference>
<evidence type="ECO:0000313" key="2">
    <source>
        <dbReference type="Proteomes" id="UP000663836"/>
    </source>
</evidence>
<evidence type="ECO:0000313" key="1">
    <source>
        <dbReference type="EMBL" id="CAF4389232.1"/>
    </source>
</evidence>
<accession>A0A820NIE9</accession>
<dbReference type="Proteomes" id="UP000663836">
    <property type="component" value="Unassembled WGS sequence"/>
</dbReference>
<feature type="non-terminal residue" evidence="1">
    <location>
        <position position="62"/>
    </location>
</feature>
<protein>
    <submittedName>
        <fullName evidence="1">Uncharacterized protein</fullName>
    </submittedName>
</protein>
<gene>
    <name evidence="1" type="ORF">JBS370_LOCUS43097</name>
</gene>
<proteinExistence type="predicted"/>
<reference evidence="1" key="1">
    <citation type="submission" date="2021-02" db="EMBL/GenBank/DDBJ databases">
        <authorList>
            <person name="Nowell W R."/>
        </authorList>
    </citation>
    <scope>NUCLEOTIDE SEQUENCE</scope>
</reference>
<organism evidence="1 2">
    <name type="scientific">Rotaria sordida</name>
    <dbReference type="NCBI Taxonomy" id="392033"/>
    <lineage>
        <taxon>Eukaryota</taxon>
        <taxon>Metazoa</taxon>
        <taxon>Spiralia</taxon>
        <taxon>Gnathifera</taxon>
        <taxon>Rotifera</taxon>
        <taxon>Eurotatoria</taxon>
        <taxon>Bdelloidea</taxon>
        <taxon>Philodinida</taxon>
        <taxon>Philodinidae</taxon>
        <taxon>Rotaria</taxon>
    </lineage>
</organism>